<evidence type="ECO:0000313" key="1">
    <source>
        <dbReference type="EMBL" id="CAM9163558.1"/>
    </source>
</evidence>
<gene>
    <name evidence="1" type="ORF">MRATA1EN22A_LOCUS29273</name>
</gene>
<name>A0ACB1KFQ0_RANTA</name>
<reference evidence="1" key="1">
    <citation type="submission" date="2025-03" db="EMBL/GenBank/DDBJ databases">
        <authorList>
            <consortium name="ELIXIR-Norway"/>
            <consortium name="Elixir Norway"/>
        </authorList>
    </citation>
    <scope>NUCLEOTIDE SEQUENCE</scope>
</reference>
<accession>A0ACB1KFQ0</accession>
<organism evidence="1 2">
    <name type="scientific">Rangifer tarandus platyrhynchus</name>
    <name type="common">Svalbard reindeer</name>
    <dbReference type="NCBI Taxonomy" id="3082113"/>
    <lineage>
        <taxon>Eukaryota</taxon>
        <taxon>Metazoa</taxon>
        <taxon>Chordata</taxon>
        <taxon>Craniata</taxon>
        <taxon>Vertebrata</taxon>
        <taxon>Euteleostomi</taxon>
        <taxon>Mammalia</taxon>
        <taxon>Eutheria</taxon>
        <taxon>Laurasiatheria</taxon>
        <taxon>Artiodactyla</taxon>
        <taxon>Ruminantia</taxon>
        <taxon>Pecora</taxon>
        <taxon>Cervidae</taxon>
        <taxon>Odocoileinae</taxon>
        <taxon>Rangifer</taxon>
    </lineage>
</organism>
<dbReference type="Proteomes" id="UP001162501">
    <property type="component" value="Unassembled WGS sequence"/>
</dbReference>
<evidence type="ECO:0000313" key="2">
    <source>
        <dbReference type="Proteomes" id="UP001162501"/>
    </source>
</evidence>
<protein>
    <submittedName>
        <fullName evidence="1">Uncharacterized protein</fullName>
    </submittedName>
</protein>
<sequence length="117" mass="13409">MFVWSVGKVSVRSQGSSYTRGHTTRRNPMFAGSVGEASVRSQFSLETRGHRAEKPSLWWVWVKLQCEVQSHHTPEYRNSGADRCLWDCGESFSQKSGFITHQRTHTVEKPYVCRECG</sequence>
<comment type="caution">
    <text evidence="1">The sequence shown here is derived from an EMBL/GenBank/DDBJ whole genome shotgun (WGS) entry which is preliminary data.</text>
</comment>
<dbReference type="EMBL" id="CATOBB020000461">
    <property type="protein sequence ID" value="CAM9163558.1"/>
    <property type="molecule type" value="Genomic_DNA"/>
</dbReference>
<proteinExistence type="predicted"/>